<protein>
    <submittedName>
        <fullName evidence="5">Aspartate aminotransferase family protein</fullName>
    </submittedName>
</protein>
<dbReference type="GO" id="GO:0009102">
    <property type="term" value="P:biotin biosynthetic process"/>
    <property type="evidence" value="ECO:0007669"/>
    <property type="project" value="TreeGrafter"/>
</dbReference>
<feature type="region of interest" description="Disordered" evidence="4">
    <location>
        <begin position="145"/>
        <end position="215"/>
    </location>
</feature>
<accession>A0A9X4LP72</accession>
<evidence type="ECO:0000313" key="6">
    <source>
        <dbReference type="Proteomes" id="UP001152766"/>
    </source>
</evidence>
<evidence type="ECO:0000256" key="3">
    <source>
        <dbReference type="ARBA" id="ARBA00022898"/>
    </source>
</evidence>
<keyword evidence="3" id="KW-0663">Pyridoxal phosphate</keyword>
<sequence>MSTLQDHESLRRTDERRLLHAFSALRTQPGRDVLVVREAQGLVLTDDRGQQFTDAGSGLWCSNVGYGRAEIVRAAAAQMADVSFSHNFNVLTSEPLIQLSERLVALAPPGFERVLYAIRSQRRPGQAGVALPPRAWQAVQEEDHLAQGRLPRRDGDGRQPDRPGSDAPRFPHAAGLRASCRSRRIAPEAGELGRRRGGVLAPSRRAAGPHDPGRG</sequence>
<feature type="compositionally biased region" description="Basic and acidic residues" evidence="4">
    <location>
        <begin position="145"/>
        <end position="164"/>
    </location>
</feature>
<dbReference type="PANTHER" id="PTHR42684:SF3">
    <property type="entry name" value="ADENOSYLMETHIONINE-8-AMINO-7-OXONONANOATE AMINOTRANSFERASE"/>
    <property type="match status" value="1"/>
</dbReference>
<evidence type="ECO:0000256" key="1">
    <source>
        <dbReference type="ARBA" id="ARBA00022576"/>
    </source>
</evidence>
<dbReference type="InterPro" id="IPR015424">
    <property type="entry name" value="PyrdxlP-dep_Trfase"/>
</dbReference>
<dbReference type="PANTHER" id="PTHR42684">
    <property type="entry name" value="ADENOSYLMETHIONINE-8-AMINO-7-OXONONANOATE AMINOTRANSFERASE"/>
    <property type="match status" value="1"/>
</dbReference>
<dbReference type="EMBL" id="SGUG01000036">
    <property type="protein sequence ID" value="MDG0864580.1"/>
    <property type="molecule type" value="Genomic_DNA"/>
</dbReference>
<dbReference type="Proteomes" id="UP001152766">
    <property type="component" value="Unassembled WGS sequence"/>
</dbReference>
<evidence type="ECO:0000256" key="2">
    <source>
        <dbReference type="ARBA" id="ARBA00022679"/>
    </source>
</evidence>
<dbReference type="InterPro" id="IPR005814">
    <property type="entry name" value="Aminotrans_3"/>
</dbReference>
<proteinExistence type="predicted"/>
<evidence type="ECO:0000256" key="4">
    <source>
        <dbReference type="SAM" id="MobiDB-lite"/>
    </source>
</evidence>
<organism evidence="5 6">
    <name type="scientific">Pelomonas aquatica</name>
    <dbReference type="NCBI Taxonomy" id="431058"/>
    <lineage>
        <taxon>Bacteria</taxon>
        <taxon>Pseudomonadati</taxon>
        <taxon>Pseudomonadota</taxon>
        <taxon>Betaproteobacteria</taxon>
        <taxon>Burkholderiales</taxon>
        <taxon>Sphaerotilaceae</taxon>
        <taxon>Roseateles</taxon>
    </lineage>
</organism>
<dbReference type="AlphaFoldDB" id="A0A9X4LP72"/>
<name>A0A9X4LP72_9BURK</name>
<comment type="caution">
    <text evidence="5">The sequence shown here is derived from an EMBL/GenBank/DDBJ whole genome shotgun (WGS) entry which is preliminary data.</text>
</comment>
<dbReference type="Pfam" id="PF00202">
    <property type="entry name" value="Aminotran_3"/>
    <property type="match status" value="1"/>
</dbReference>
<dbReference type="InterPro" id="IPR015422">
    <property type="entry name" value="PyrdxlP-dep_Trfase_small"/>
</dbReference>
<keyword evidence="6" id="KW-1185">Reference proteome</keyword>
<dbReference type="SUPFAM" id="SSF53383">
    <property type="entry name" value="PLP-dependent transferases"/>
    <property type="match status" value="1"/>
</dbReference>
<keyword evidence="1 5" id="KW-0032">Aminotransferase</keyword>
<dbReference type="Gene3D" id="3.40.640.10">
    <property type="entry name" value="Type I PLP-dependent aspartate aminotransferase-like (Major domain)"/>
    <property type="match status" value="1"/>
</dbReference>
<gene>
    <name evidence="5" type="ORF">EXJ73_19135</name>
</gene>
<dbReference type="InterPro" id="IPR015421">
    <property type="entry name" value="PyrdxlP-dep_Trfase_major"/>
</dbReference>
<dbReference type="GO" id="GO:0004015">
    <property type="term" value="F:adenosylmethionine-8-amino-7-oxononanoate transaminase activity"/>
    <property type="evidence" value="ECO:0007669"/>
    <property type="project" value="TreeGrafter"/>
</dbReference>
<dbReference type="Gene3D" id="3.90.1150.10">
    <property type="entry name" value="Aspartate Aminotransferase, domain 1"/>
    <property type="match status" value="1"/>
</dbReference>
<keyword evidence="2" id="KW-0808">Transferase</keyword>
<reference evidence="5" key="1">
    <citation type="submission" date="2019-02" db="EMBL/GenBank/DDBJ databases">
        <title>Draft genome of the type strain Pelomonas aquatica CCUG 52575T.</title>
        <authorList>
            <person name="Gomila M."/>
            <person name="Lalucat J."/>
        </authorList>
    </citation>
    <scope>NUCLEOTIDE SEQUENCE</scope>
    <source>
        <strain evidence="5">CCUG 52575</strain>
    </source>
</reference>
<evidence type="ECO:0000313" key="5">
    <source>
        <dbReference type="EMBL" id="MDG0864580.1"/>
    </source>
</evidence>
<dbReference type="GO" id="GO:0030170">
    <property type="term" value="F:pyridoxal phosphate binding"/>
    <property type="evidence" value="ECO:0007669"/>
    <property type="project" value="InterPro"/>
</dbReference>
<dbReference type="RefSeq" id="WP_268154188.1">
    <property type="nucleotide sequence ID" value="NZ_JAPPUW010000032.1"/>
</dbReference>